<evidence type="ECO:0000256" key="3">
    <source>
        <dbReference type="ARBA" id="ARBA00022553"/>
    </source>
</evidence>
<dbReference type="KEGG" id="vg:80540324"/>
<evidence type="ECO:0000313" key="6">
    <source>
        <dbReference type="Proteomes" id="UP001144437"/>
    </source>
</evidence>
<evidence type="ECO:0000313" key="5">
    <source>
        <dbReference type="EMBL" id="QEG54104.1"/>
    </source>
</evidence>
<dbReference type="Proteomes" id="UP001144437">
    <property type="component" value="Segment"/>
</dbReference>
<keyword evidence="4" id="KW-1048">Host nucleus</keyword>
<dbReference type="GO" id="GO:0042025">
    <property type="term" value="C:host cell nucleus"/>
    <property type="evidence" value="ECO:0007669"/>
    <property type="project" value="UniProtKB-SubCell"/>
</dbReference>
<dbReference type="EMBL" id="MK360902">
    <property type="protein sequence ID" value="QEG54104.1"/>
    <property type="molecule type" value="Genomic_DNA"/>
</dbReference>
<dbReference type="RefSeq" id="YP_010801613.1">
    <property type="nucleotide sequence ID" value="NC_076966.1"/>
</dbReference>
<evidence type="ECO:0000256" key="2">
    <source>
        <dbReference type="ARBA" id="ARBA00006957"/>
    </source>
</evidence>
<evidence type="ECO:0000256" key="4">
    <source>
        <dbReference type="ARBA" id="ARBA00022562"/>
    </source>
</evidence>
<protein>
    <submittedName>
        <fullName evidence="5">Nuclear phosphoprotein UL3</fullName>
    </submittedName>
</protein>
<dbReference type="GeneID" id="80540324"/>
<evidence type="ECO:0000256" key="1">
    <source>
        <dbReference type="ARBA" id="ARBA00004147"/>
    </source>
</evidence>
<sequence length="197" mass="22192">MDTDIPSVTEVLRLASMSETDVVNSKLDEIIPVSTKKSACENQVQGSYMCQGQEDHEPVDSCGFDSVFMIFSFGELGRRQLTDNIRKDVCASLDRVPMACTKTSAFAGAHKTQKSLQMFLFCKRRHAPQVRARLRDIIASRKSRKYFTQSEDGETHPGVPVFFHEFVAHSPVFIPRDNLAHACHKLTKHFSTGMMFS</sequence>
<accession>A0A5B9R2R3</accession>
<name>A0A5B9R2R3_9ALPH</name>
<organism evidence="5 6">
    <name type="scientific">Cacatuid alphaherpesvirus 2</name>
    <dbReference type="NCBI Taxonomy" id="2604840"/>
    <lineage>
        <taxon>Viruses</taxon>
        <taxon>Duplodnaviria</taxon>
        <taxon>Heunggongvirae</taxon>
        <taxon>Peploviricota</taxon>
        <taxon>Herviviricetes</taxon>
        <taxon>Herpesvirales</taxon>
        <taxon>Orthoherpesviridae</taxon>
        <taxon>Alphaherpesvirinae</taxon>
        <taxon>Iltovirus</taxon>
        <taxon>Iltovirus cacatuidalpha2</taxon>
    </lineage>
</organism>
<comment type="similarity">
    <text evidence="2">Belongs to the alphaherpesvirinae HHV-1 UL3 family.</text>
</comment>
<keyword evidence="3" id="KW-0597">Phosphoprotein</keyword>
<proteinExistence type="inferred from homology"/>
<dbReference type="Pfam" id="PF03369">
    <property type="entry name" value="Herpes_UL3"/>
    <property type="match status" value="1"/>
</dbReference>
<keyword evidence="6" id="KW-1185">Reference proteome</keyword>
<dbReference type="InterPro" id="IPR005035">
    <property type="entry name" value="Herpes_UL3"/>
</dbReference>
<comment type="subcellular location">
    <subcellularLocation>
        <location evidence="1">Host nucleus</location>
    </subcellularLocation>
</comment>
<reference evidence="5" key="1">
    <citation type="journal article" date="2019" name="Vet. Microbiol.">
        <title>Disease surveillance in wild Victorian cacatuids reveals co-infection with multiple agents and detection of novel avian viruses.</title>
        <authorList>
            <person name="Sutherland M."/>
            <person name="Sarker S."/>
            <person name="Vaz P.K."/>
            <person name="Legione A.R."/>
            <person name="Devlin J.M."/>
            <person name="Macwhirter P.L."/>
            <person name="Whiteley P.L."/>
            <person name="Raidal S.R."/>
        </authorList>
    </citation>
    <scope>NUCLEOTIDE SEQUENCE</scope>
    <source>
        <strain evidence="5">97-0001</strain>
    </source>
</reference>